<accession>A0ABT1QVT8</accession>
<dbReference type="InterPro" id="IPR023393">
    <property type="entry name" value="START-like_dom_sf"/>
</dbReference>
<dbReference type="SUPFAM" id="SSF55961">
    <property type="entry name" value="Bet v1-like"/>
    <property type="match status" value="1"/>
</dbReference>
<evidence type="ECO:0000313" key="4">
    <source>
        <dbReference type="Proteomes" id="UP001165498"/>
    </source>
</evidence>
<dbReference type="InterPro" id="IPR013538">
    <property type="entry name" value="ASHA1/2-like_C"/>
</dbReference>
<reference evidence="3" key="1">
    <citation type="submission" date="2022-07" db="EMBL/GenBank/DDBJ databases">
        <title>Tahibacter sp., a new gammaproteobacterium isolated from the silt sample collected at pig farm.</title>
        <authorList>
            <person name="Chen H."/>
        </authorList>
    </citation>
    <scope>NUCLEOTIDE SEQUENCE</scope>
    <source>
        <strain evidence="3">P2K</strain>
    </source>
</reference>
<evidence type="ECO:0000259" key="2">
    <source>
        <dbReference type="Pfam" id="PF08327"/>
    </source>
</evidence>
<feature type="domain" description="Activator of Hsp90 ATPase homologue 1/2-like C-terminal" evidence="2">
    <location>
        <begin position="25"/>
        <end position="158"/>
    </location>
</feature>
<dbReference type="EMBL" id="JANFQO010000016">
    <property type="protein sequence ID" value="MCQ4166407.1"/>
    <property type="molecule type" value="Genomic_DNA"/>
</dbReference>
<protein>
    <submittedName>
        <fullName evidence="3">SRPBCC family protein</fullName>
    </submittedName>
</protein>
<dbReference type="Gene3D" id="3.30.530.20">
    <property type="match status" value="1"/>
</dbReference>
<evidence type="ECO:0000313" key="3">
    <source>
        <dbReference type="EMBL" id="MCQ4166407.1"/>
    </source>
</evidence>
<gene>
    <name evidence="3" type="ORF">NM961_16935</name>
</gene>
<comment type="similarity">
    <text evidence="1">Belongs to the AHA1 family.</text>
</comment>
<dbReference type="Pfam" id="PF08327">
    <property type="entry name" value="AHSA1"/>
    <property type="match status" value="1"/>
</dbReference>
<dbReference type="Proteomes" id="UP001165498">
    <property type="component" value="Unassembled WGS sequence"/>
</dbReference>
<keyword evidence="4" id="KW-1185">Reference proteome</keyword>
<comment type="caution">
    <text evidence="3">The sequence shown here is derived from an EMBL/GenBank/DDBJ whole genome shotgun (WGS) entry which is preliminary data.</text>
</comment>
<organism evidence="3 4">
    <name type="scientific">Tahibacter harae</name>
    <dbReference type="NCBI Taxonomy" id="2963937"/>
    <lineage>
        <taxon>Bacteria</taxon>
        <taxon>Pseudomonadati</taxon>
        <taxon>Pseudomonadota</taxon>
        <taxon>Gammaproteobacteria</taxon>
        <taxon>Lysobacterales</taxon>
        <taxon>Rhodanobacteraceae</taxon>
        <taxon>Tahibacter</taxon>
    </lineage>
</organism>
<sequence>MNRTGTLTVSTPGDREVQMVRVFAAPRRLVFAALSQAELLKRWFSGPPGWSLQTCEIDARAGGRYRYVWHNSASGEVMGMSGEILEYVAPERMVSSERFDQAWYEGDAISSIVLSEAAGQTTLTLTVRYASQEVRDAVMKFPMAAGVEMGYDRLAAWLATDEAGAALADLG</sequence>
<dbReference type="CDD" id="cd07826">
    <property type="entry name" value="SRPBCC_CalC_Aha1-like_9"/>
    <property type="match status" value="1"/>
</dbReference>
<name>A0ABT1QVT8_9GAMM</name>
<dbReference type="RefSeq" id="WP_255915596.1">
    <property type="nucleotide sequence ID" value="NZ_JANFQO010000016.1"/>
</dbReference>
<evidence type="ECO:0000256" key="1">
    <source>
        <dbReference type="ARBA" id="ARBA00006817"/>
    </source>
</evidence>
<proteinExistence type="inferred from homology"/>